<dbReference type="KEGG" id="pchi:PC41400_10300"/>
<accession>A0A410WU74</accession>
<proteinExistence type="predicted"/>
<dbReference type="AlphaFoldDB" id="A0A410WU74"/>
<evidence type="ECO:0000256" key="2">
    <source>
        <dbReference type="SAM" id="SignalP"/>
    </source>
</evidence>
<dbReference type="GeneID" id="95375197"/>
<reference evidence="4 5" key="1">
    <citation type="submission" date="2018-01" db="EMBL/GenBank/DDBJ databases">
        <title>The whole genome sequencing and assembly of Paenibacillus chitinolyticus KCCM 41400 strain.</title>
        <authorList>
            <person name="Kim J.-Y."/>
            <person name="Park M.-K."/>
            <person name="Lee Y.-J."/>
            <person name="Yi H."/>
            <person name="Bahn Y.-S."/>
            <person name="Kim J.F."/>
            <person name="Lee D.-W."/>
        </authorList>
    </citation>
    <scope>NUCLEOTIDE SEQUENCE [LARGE SCALE GENOMIC DNA]</scope>
    <source>
        <strain evidence="4 5">KCCM 41400</strain>
    </source>
</reference>
<feature type="compositionally biased region" description="Polar residues" evidence="1">
    <location>
        <begin position="38"/>
        <end position="53"/>
    </location>
</feature>
<name>A0A410WU74_9BACL</name>
<dbReference type="EMBL" id="CP026520">
    <property type="protein sequence ID" value="QAV18036.1"/>
    <property type="molecule type" value="Genomic_DNA"/>
</dbReference>
<sequence>MKNKLRRAAMIGLLISVLPAAAGCEAVHTFWGKETAGPSANQAESNGNAQPSPSGAAGQTPAPDRSAAVSSNENTEGPVKAKPVVTPENTYRVNNPTLMGVTLGTPKDEVLNLFGKAKNMFVMDEDPQSVTVYEYGSFSVGFNVFDRLEFVQIQSADIDPGLGGLRLGQTADEATDVLGKPNNRTDYVLAYKAQNTVLKLDLDPDNHTIQSIKLFPSS</sequence>
<dbReference type="Proteomes" id="UP001527202">
    <property type="component" value="Unassembled WGS sequence"/>
</dbReference>
<keyword evidence="2" id="KW-0732">Signal</keyword>
<gene>
    <name evidence="3" type="ORF">M5X16_05210</name>
    <name evidence="4" type="ORF">PC41400_10300</name>
</gene>
<dbReference type="PROSITE" id="PS51257">
    <property type="entry name" value="PROKAR_LIPOPROTEIN"/>
    <property type="match status" value="1"/>
</dbReference>
<dbReference type="EMBL" id="JAMDMJ010000004">
    <property type="protein sequence ID" value="MCY9595176.1"/>
    <property type="molecule type" value="Genomic_DNA"/>
</dbReference>
<protein>
    <recommendedName>
        <fullName evidence="7">DUF4309 domain-containing protein</fullName>
    </recommendedName>
</protein>
<reference evidence="3 6" key="2">
    <citation type="submission" date="2022-05" db="EMBL/GenBank/DDBJ databases">
        <title>Genome Sequencing of Bee-Associated Microbes.</title>
        <authorList>
            <person name="Dunlap C."/>
        </authorList>
    </citation>
    <scope>NUCLEOTIDE SEQUENCE [LARGE SCALE GENOMIC DNA]</scope>
    <source>
        <strain evidence="3 6">NRRL B-23120</strain>
    </source>
</reference>
<evidence type="ECO:0000313" key="5">
    <source>
        <dbReference type="Proteomes" id="UP000288943"/>
    </source>
</evidence>
<feature type="chain" id="PRO_5038610727" description="DUF4309 domain-containing protein" evidence="2">
    <location>
        <begin position="23"/>
        <end position="218"/>
    </location>
</feature>
<organism evidence="4 5">
    <name type="scientific">Paenibacillus chitinolyticus</name>
    <dbReference type="NCBI Taxonomy" id="79263"/>
    <lineage>
        <taxon>Bacteria</taxon>
        <taxon>Bacillati</taxon>
        <taxon>Bacillota</taxon>
        <taxon>Bacilli</taxon>
        <taxon>Bacillales</taxon>
        <taxon>Paenibacillaceae</taxon>
        <taxon>Paenibacillus</taxon>
    </lineage>
</organism>
<evidence type="ECO:0008006" key="7">
    <source>
        <dbReference type="Google" id="ProtNLM"/>
    </source>
</evidence>
<feature type="signal peptide" evidence="2">
    <location>
        <begin position="1"/>
        <end position="22"/>
    </location>
</feature>
<evidence type="ECO:0000256" key="1">
    <source>
        <dbReference type="SAM" id="MobiDB-lite"/>
    </source>
</evidence>
<evidence type="ECO:0000313" key="4">
    <source>
        <dbReference type="EMBL" id="QAV18036.1"/>
    </source>
</evidence>
<dbReference type="RefSeq" id="WP_042230811.1">
    <property type="nucleotide sequence ID" value="NZ_CP026520.1"/>
</dbReference>
<evidence type="ECO:0000313" key="3">
    <source>
        <dbReference type="EMBL" id="MCY9595176.1"/>
    </source>
</evidence>
<dbReference type="Proteomes" id="UP000288943">
    <property type="component" value="Chromosome"/>
</dbReference>
<evidence type="ECO:0000313" key="6">
    <source>
        <dbReference type="Proteomes" id="UP001527202"/>
    </source>
</evidence>
<keyword evidence="6" id="KW-1185">Reference proteome</keyword>
<feature type="region of interest" description="Disordered" evidence="1">
    <location>
        <begin position="35"/>
        <end position="88"/>
    </location>
</feature>
<dbReference type="OrthoDB" id="2678624at2"/>